<dbReference type="PANTHER" id="PTHR12558:SF13">
    <property type="entry name" value="CELL DIVISION CYCLE PROTEIN 27 HOMOLOG"/>
    <property type="match status" value="1"/>
</dbReference>
<dbReference type="Proteomes" id="UP000676386">
    <property type="component" value="Unassembled WGS sequence"/>
</dbReference>
<protein>
    <submittedName>
        <fullName evidence="2">Tetratricopeptide repeat protein</fullName>
    </submittedName>
</protein>
<dbReference type="Gene3D" id="1.25.40.10">
    <property type="entry name" value="Tetratricopeptide repeat domain"/>
    <property type="match status" value="4"/>
</dbReference>
<feature type="repeat" description="TPR" evidence="1">
    <location>
        <begin position="320"/>
        <end position="353"/>
    </location>
</feature>
<proteinExistence type="predicted"/>
<evidence type="ECO:0000313" key="2">
    <source>
        <dbReference type="EMBL" id="MBS0028659.1"/>
    </source>
</evidence>
<dbReference type="InterPro" id="IPR019734">
    <property type="entry name" value="TPR_rpt"/>
</dbReference>
<reference evidence="2 3" key="1">
    <citation type="submission" date="2021-04" db="EMBL/GenBank/DDBJ databases">
        <title>Chitinophaga sp. nov., isolated from the rhizosphere soil.</title>
        <authorList>
            <person name="He S."/>
        </authorList>
    </citation>
    <scope>NUCLEOTIDE SEQUENCE [LARGE SCALE GENOMIC DNA]</scope>
    <source>
        <strain evidence="2 3">2R12</strain>
    </source>
</reference>
<comment type="caution">
    <text evidence="2">The sequence shown here is derived from an EMBL/GenBank/DDBJ whole genome shotgun (WGS) entry which is preliminary data.</text>
</comment>
<dbReference type="PROSITE" id="PS50005">
    <property type="entry name" value="TPR"/>
    <property type="match status" value="3"/>
</dbReference>
<dbReference type="EMBL" id="JAGTXB010000006">
    <property type="protein sequence ID" value="MBS0028659.1"/>
    <property type="molecule type" value="Genomic_DNA"/>
</dbReference>
<sequence length="578" mass="65718">MRIYFTVIGLAGILLMGACSGARKSASHNKANVKTAAVLAQRADSLFFAAQRSKMLGDYRTAITQYADYLRLNKNNATVNYELARLFMEEQNAGNALIFARRAAALDSQNHWFQVTLADAYAVNEKFDSAAYVFDGLTKRFPDNEDYLYNKGVLLAKANKPASALAAFNQLENKVGVVEELIYQKQKLLLKMSMVDEAAAEIKKLINHEPQEIRYYYLLAEVYDANDRVADAAEVYHTILSKDPNNPRALIALASYAKKNNDTKTYWSNLTKAFANPGYSIDEKVAYVYPYLQMMNMDTSKLEEGLQLTSLIIKAHPKDAKAYALRGDMFSQADMLDSAEASYKKALNLDDTRFSVWYQLMWIYSRKEDPTALLTLSNNVTSKFPKEFMGYYFKGVASFLLQQYPNAINSLNAALEIGNGEKKFLGDIYSLLGDAYHATGQHRQSDSSYEKALVLRPKDALIMNNYSYYLSLRGENLERAAEMSKQSLEIEPESPTYMDTYAWILFRQEKFAEAKQWIEKALQYPEAQKNPNVLEHYGDILFNLKEVTKAVEYWQMAKDKGASSVDLVRKIAEKRYIQ</sequence>
<gene>
    <name evidence="2" type="ORF">KE626_15170</name>
</gene>
<feature type="repeat" description="TPR" evidence="1">
    <location>
        <begin position="426"/>
        <end position="459"/>
    </location>
</feature>
<keyword evidence="3" id="KW-1185">Reference proteome</keyword>
<dbReference type="Pfam" id="PF13432">
    <property type="entry name" value="TPR_16"/>
    <property type="match status" value="2"/>
</dbReference>
<feature type="repeat" description="TPR" evidence="1">
    <location>
        <begin position="213"/>
        <end position="246"/>
    </location>
</feature>
<dbReference type="Pfam" id="PF14559">
    <property type="entry name" value="TPR_19"/>
    <property type="match status" value="1"/>
</dbReference>
<organism evidence="2 3">
    <name type="scientific">Chitinophaga hostae</name>
    <dbReference type="NCBI Taxonomy" id="2831022"/>
    <lineage>
        <taxon>Bacteria</taxon>
        <taxon>Pseudomonadati</taxon>
        <taxon>Bacteroidota</taxon>
        <taxon>Chitinophagia</taxon>
        <taxon>Chitinophagales</taxon>
        <taxon>Chitinophagaceae</taxon>
        <taxon>Chitinophaga</taxon>
    </lineage>
</organism>
<dbReference type="InterPro" id="IPR011990">
    <property type="entry name" value="TPR-like_helical_dom_sf"/>
</dbReference>
<dbReference type="PANTHER" id="PTHR12558">
    <property type="entry name" value="CELL DIVISION CYCLE 16,23,27"/>
    <property type="match status" value="1"/>
</dbReference>
<evidence type="ECO:0000313" key="3">
    <source>
        <dbReference type="Proteomes" id="UP000676386"/>
    </source>
</evidence>
<accession>A0ABS5J0D7</accession>
<dbReference type="RefSeq" id="WP_211973755.1">
    <property type="nucleotide sequence ID" value="NZ_CBFHAM010000055.1"/>
</dbReference>
<keyword evidence="1" id="KW-0802">TPR repeat</keyword>
<dbReference type="SMART" id="SM00028">
    <property type="entry name" value="TPR"/>
    <property type="match status" value="9"/>
</dbReference>
<evidence type="ECO:0000256" key="1">
    <source>
        <dbReference type="PROSITE-ProRule" id="PRU00339"/>
    </source>
</evidence>
<dbReference type="Pfam" id="PF13181">
    <property type="entry name" value="TPR_8"/>
    <property type="match status" value="2"/>
</dbReference>
<name>A0ABS5J0D7_9BACT</name>
<dbReference type="SUPFAM" id="SSF48452">
    <property type="entry name" value="TPR-like"/>
    <property type="match status" value="2"/>
</dbReference>
<dbReference type="PROSITE" id="PS51257">
    <property type="entry name" value="PROKAR_LIPOPROTEIN"/>
    <property type="match status" value="1"/>
</dbReference>